<protein>
    <submittedName>
        <fullName evidence="1">Uncharacterized protein</fullName>
    </submittedName>
</protein>
<sequence>MQQHMHADELLLNGRNASAIDLRCCATAGYESAMYGSLRPWVRMCVRQEKCPPLRRAGAAANHGYRWSPLRLIGADMHFRWWCLRRSCCDEDSSSSIPP</sequence>
<name>A0A7S2XFL9_9EUKA</name>
<dbReference type="AlphaFoldDB" id="A0A7S2XFL9"/>
<dbReference type="EMBL" id="HBHP01031669">
    <property type="protein sequence ID" value="CAD9775530.1"/>
    <property type="molecule type" value="Transcribed_RNA"/>
</dbReference>
<gene>
    <name evidence="1" type="ORF">LSP00402_LOCUS19527</name>
</gene>
<organism evidence="1">
    <name type="scientific">Lotharella oceanica</name>
    <dbReference type="NCBI Taxonomy" id="641309"/>
    <lineage>
        <taxon>Eukaryota</taxon>
        <taxon>Sar</taxon>
        <taxon>Rhizaria</taxon>
        <taxon>Cercozoa</taxon>
        <taxon>Chlorarachniophyceae</taxon>
        <taxon>Lotharella</taxon>
    </lineage>
</organism>
<evidence type="ECO:0000313" key="1">
    <source>
        <dbReference type="EMBL" id="CAD9775530.1"/>
    </source>
</evidence>
<proteinExistence type="predicted"/>
<reference evidence="1" key="1">
    <citation type="submission" date="2021-01" db="EMBL/GenBank/DDBJ databases">
        <authorList>
            <person name="Corre E."/>
            <person name="Pelletier E."/>
            <person name="Niang G."/>
            <person name="Scheremetjew M."/>
            <person name="Finn R."/>
            <person name="Kale V."/>
            <person name="Holt S."/>
            <person name="Cochrane G."/>
            <person name="Meng A."/>
            <person name="Brown T."/>
            <person name="Cohen L."/>
        </authorList>
    </citation>
    <scope>NUCLEOTIDE SEQUENCE</scope>
    <source>
        <strain evidence="1">CCMP622</strain>
    </source>
</reference>
<accession>A0A7S2XFL9</accession>